<feature type="non-terminal residue" evidence="1">
    <location>
        <position position="49"/>
    </location>
</feature>
<evidence type="ECO:0008006" key="2">
    <source>
        <dbReference type="Google" id="ProtNLM"/>
    </source>
</evidence>
<comment type="caution">
    <text evidence="1">The sequence shown here is derived from an EMBL/GenBank/DDBJ whole genome shotgun (WGS) entry which is preliminary data.</text>
</comment>
<dbReference type="Gene3D" id="1.10.3370.10">
    <property type="entry name" value="SecY subunit domain"/>
    <property type="match status" value="1"/>
</dbReference>
<proteinExistence type="predicted"/>
<dbReference type="SUPFAM" id="SSF103491">
    <property type="entry name" value="Preprotein translocase SecY subunit"/>
    <property type="match status" value="1"/>
</dbReference>
<evidence type="ECO:0000313" key="1">
    <source>
        <dbReference type="EMBL" id="GAF90920.1"/>
    </source>
</evidence>
<protein>
    <recommendedName>
        <fullName evidence="2">Preprotein translocase subunit SecY</fullName>
    </recommendedName>
</protein>
<dbReference type="AlphaFoldDB" id="X0UR09"/>
<name>X0UR09_9ZZZZ</name>
<dbReference type="EMBL" id="BARS01014189">
    <property type="protein sequence ID" value="GAF90920.1"/>
    <property type="molecule type" value="Genomic_DNA"/>
</dbReference>
<reference evidence="1" key="1">
    <citation type="journal article" date="2014" name="Front. Microbiol.">
        <title>High frequency of phylogenetically diverse reductive dehalogenase-homologous genes in deep subseafloor sedimentary metagenomes.</title>
        <authorList>
            <person name="Kawai M."/>
            <person name="Futagami T."/>
            <person name="Toyoda A."/>
            <person name="Takaki Y."/>
            <person name="Nishi S."/>
            <person name="Hori S."/>
            <person name="Arai W."/>
            <person name="Tsubouchi T."/>
            <person name="Morono Y."/>
            <person name="Uchiyama I."/>
            <person name="Ito T."/>
            <person name="Fujiyama A."/>
            <person name="Inagaki F."/>
            <person name="Takami H."/>
        </authorList>
    </citation>
    <scope>NUCLEOTIDE SEQUENCE</scope>
    <source>
        <strain evidence="1">Expedition CK06-06</strain>
    </source>
</reference>
<gene>
    <name evidence="1" type="ORF">S01H1_24110</name>
</gene>
<dbReference type="InterPro" id="IPR023201">
    <property type="entry name" value="SecY_dom_sf"/>
</dbReference>
<accession>X0UR09</accession>
<organism evidence="1">
    <name type="scientific">marine sediment metagenome</name>
    <dbReference type="NCBI Taxonomy" id="412755"/>
    <lineage>
        <taxon>unclassified sequences</taxon>
        <taxon>metagenomes</taxon>
        <taxon>ecological metagenomes</taxon>
    </lineage>
</organism>
<sequence>MFEKFRNLFKIPDLRKRLLFTLGMLVVVRLGSHLPLPGIDKEAMANLFA</sequence>